<keyword evidence="3" id="KW-0963">Cytoplasm</keyword>
<evidence type="ECO:0000256" key="2">
    <source>
        <dbReference type="ARBA" id="ARBA00010849"/>
    </source>
</evidence>
<dbReference type="Gene3D" id="1.20.890.10">
    <property type="entry name" value="cAMP-dependent protein kinase regulatory subunit, dimerization-anchoring domain"/>
    <property type="match status" value="1"/>
</dbReference>
<feature type="coiled-coil region" evidence="11">
    <location>
        <begin position="56"/>
        <end position="138"/>
    </location>
</feature>
<dbReference type="CDD" id="cd22966">
    <property type="entry name" value="DD_DYDC-like"/>
    <property type="match status" value="1"/>
</dbReference>
<dbReference type="PANTHER" id="PTHR23356">
    <property type="entry name" value="DPY30-RELATED"/>
    <property type="match status" value="1"/>
</dbReference>
<evidence type="ECO:0000313" key="13">
    <source>
        <dbReference type="EMBL" id="KYO27692.1"/>
    </source>
</evidence>
<evidence type="ECO:0000256" key="8">
    <source>
        <dbReference type="ARBA" id="ARBA00058296"/>
    </source>
</evidence>
<dbReference type="GO" id="GO:0048188">
    <property type="term" value="C:Set1C/COMPASS complex"/>
    <property type="evidence" value="ECO:0007669"/>
    <property type="project" value="InterPro"/>
</dbReference>
<dbReference type="InterPro" id="IPR037856">
    <property type="entry name" value="Sdc1/DPY30"/>
</dbReference>
<accession>A0A151MT65</accession>
<comment type="function">
    <text evidence="8">Functions as part of axonemal radial spoke complexes that play an important part in the motility of sperm and cilia. Plays a crucial role during acrosome biogenesis.</text>
</comment>
<organism evidence="13 14">
    <name type="scientific">Alligator mississippiensis</name>
    <name type="common">American alligator</name>
    <dbReference type="NCBI Taxonomy" id="8496"/>
    <lineage>
        <taxon>Eukaryota</taxon>
        <taxon>Metazoa</taxon>
        <taxon>Chordata</taxon>
        <taxon>Craniata</taxon>
        <taxon>Vertebrata</taxon>
        <taxon>Euteleostomi</taxon>
        <taxon>Archelosauria</taxon>
        <taxon>Archosauria</taxon>
        <taxon>Crocodylia</taxon>
        <taxon>Alligatoridae</taxon>
        <taxon>Alligatorinae</taxon>
        <taxon>Alligator</taxon>
    </lineage>
</organism>
<evidence type="ECO:0000256" key="3">
    <source>
        <dbReference type="ARBA" id="ARBA00022490"/>
    </source>
</evidence>
<name>A0A151MT65_ALLMI</name>
<dbReference type="InterPro" id="IPR007858">
    <property type="entry name" value="Dpy-30_motif"/>
</dbReference>
<reference evidence="13 14" key="1">
    <citation type="journal article" date="2012" name="Genome Biol.">
        <title>Sequencing three crocodilian genomes to illuminate the evolution of archosaurs and amniotes.</title>
        <authorList>
            <person name="St John J.A."/>
            <person name="Braun E.L."/>
            <person name="Isberg S.R."/>
            <person name="Miles L.G."/>
            <person name="Chong A.Y."/>
            <person name="Gongora J."/>
            <person name="Dalzell P."/>
            <person name="Moran C."/>
            <person name="Bed'hom B."/>
            <person name="Abzhanov A."/>
            <person name="Burgess S.C."/>
            <person name="Cooksey A.M."/>
            <person name="Castoe T.A."/>
            <person name="Crawford N.G."/>
            <person name="Densmore L.D."/>
            <person name="Drew J.C."/>
            <person name="Edwards S.V."/>
            <person name="Faircloth B.C."/>
            <person name="Fujita M.K."/>
            <person name="Greenwold M.J."/>
            <person name="Hoffmann F.G."/>
            <person name="Howard J.M."/>
            <person name="Iguchi T."/>
            <person name="Janes D.E."/>
            <person name="Khan S.Y."/>
            <person name="Kohno S."/>
            <person name="de Koning A.J."/>
            <person name="Lance S.L."/>
            <person name="McCarthy F.M."/>
            <person name="McCormack J.E."/>
            <person name="Merchant M.E."/>
            <person name="Peterson D.G."/>
            <person name="Pollock D.D."/>
            <person name="Pourmand N."/>
            <person name="Raney B.J."/>
            <person name="Roessler K.A."/>
            <person name="Sanford J.R."/>
            <person name="Sawyer R.H."/>
            <person name="Schmidt C.J."/>
            <person name="Triplett E.W."/>
            <person name="Tuberville T.D."/>
            <person name="Venegas-Anaya M."/>
            <person name="Howard J.T."/>
            <person name="Jarvis E.D."/>
            <person name="Guillette L.J.Jr."/>
            <person name="Glenn T.C."/>
            <person name="Green R.E."/>
            <person name="Ray D.A."/>
        </authorList>
    </citation>
    <scope>NUCLEOTIDE SEQUENCE [LARGE SCALE GENOMIC DNA]</scope>
    <source>
        <strain evidence="13">KSC_2009_1</strain>
    </source>
</reference>
<protein>
    <recommendedName>
        <fullName evidence="10">DPY30 domain-containing protein 1</fullName>
    </recommendedName>
</protein>
<comment type="subunit">
    <text evidence="9">Component of the axonemal radial spoke complex 1 (RS1), at least composed of spoke head proteins RSPH1, RSPH3, RSPH9 and the cilia-specific component RSPH4A or sperm-specific component RSPH6A, spoke stalk proteins RSPH14, DNAJB13, DYDC1, ROPN1L and NME5, and the anchor protein IQUB. Interacts with SH3GL3.</text>
</comment>
<evidence type="ECO:0000256" key="12">
    <source>
        <dbReference type="SAM" id="MobiDB-lite"/>
    </source>
</evidence>
<evidence type="ECO:0000256" key="6">
    <source>
        <dbReference type="ARBA" id="ARBA00023212"/>
    </source>
</evidence>
<dbReference type="Pfam" id="PF05186">
    <property type="entry name" value="Dpy-30"/>
    <property type="match status" value="1"/>
</dbReference>
<dbReference type="FunFam" id="1.20.890.10:FF:000009">
    <property type="entry name" value="DPY30 domain-containing protein 1"/>
    <property type="match status" value="1"/>
</dbReference>
<keyword evidence="14" id="KW-1185">Reference proteome</keyword>
<gene>
    <name evidence="13" type="primary">DYDC1</name>
    <name evidence="13" type="ORF">Y1Q_0005251</name>
</gene>
<evidence type="ECO:0000256" key="10">
    <source>
        <dbReference type="ARBA" id="ARBA00068754"/>
    </source>
</evidence>
<comment type="caution">
    <text evidence="13">The sequence shown here is derived from an EMBL/GenBank/DDBJ whole genome shotgun (WGS) entry which is preliminary data.</text>
</comment>
<sequence>MPRQGCAFGQNWKVQMESDYLKRSVGTCLAKGLAEVVELRPADPIEYLAHWIYKYRKNLDEEKKRDLERAKLEQEREEAQVELEMLEKIKEEQLMINQKLAEEQQAQLKRELEELELKRLVEEKAEELLLQQKAQEEASKTIAEVTDRYGAPHLARVEEVDESGQDENAVNVMGESEEESPS</sequence>
<comment type="subcellular location">
    <subcellularLocation>
        <location evidence="1">Cytoplasm</location>
        <location evidence="1">Cytoskeleton</location>
        <location evidence="1">Flagellum axoneme</location>
    </subcellularLocation>
</comment>
<feature type="region of interest" description="Disordered" evidence="12">
    <location>
        <begin position="158"/>
        <end position="182"/>
    </location>
</feature>
<dbReference type="AlphaFoldDB" id="A0A151MT65"/>
<evidence type="ECO:0000313" key="14">
    <source>
        <dbReference type="Proteomes" id="UP000050525"/>
    </source>
</evidence>
<dbReference type="PANTHER" id="PTHR23356:SF16">
    <property type="entry name" value="DPY30 DOMAIN CONTAINING 2"/>
    <property type="match status" value="1"/>
</dbReference>
<dbReference type="InterPro" id="IPR049630">
    <property type="entry name" value="DYDC-like_DD"/>
</dbReference>
<keyword evidence="5" id="KW-0969">Cilium</keyword>
<keyword evidence="4" id="KW-0282">Flagellum</keyword>
<evidence type="ECO:0000256" key="4">
    <source>
        <dbReference type="ARBA" id="ARBA00022846"/>
    </source>
</evidence>
<keyword evidence="7" id="KW-0966">Cell projection</keyword>
<evidence type="ECO:0000256" key="7">
    <source>
        <dbReference type="ARBA" id="ARBA00023273"/>
    </source>
</evidence>
<evidence type="ECO:0000256" key="9">
    <source>
        <dbReference type="ARBA" id="ARBA00062391"/>
    </source>
</evidence>
<evidence type="ECO:0000256" key="1">
    <source>
        <dbReference type="ARBA" id="ARBA00004611"/>
    </source>
</evidence>
<keyword evidence="6" id="KW-0206">Cytoskeleton</keyword>
<keyword evidence="11" id="KW-0175">Coiled coil</keyword>
<evidence type="ECO:0000256" key="5">
    <source>
        <dbReference type="ARBA" id="ARBA00023069"/>
    </source>
</evidence>
<comment type="similarity">
    <text evidence="2">Belongs to the dpy-30 family.</text>
</comment>
<dbReference type="EMBL" id="AKHW03005127">
    <property type="protein sequence ID" value="KYO27692.1"/>
    <property type="molecule type" value="Genomic_DNA"/>
</dbReference>
<dbReference type="eggNOG" id="ENOG502S3U3">
    <property type="taxonomic scope" value="Eukaryota"/>
</dbReference>
<dbReference type="Proteomes" id="UP000050525">
    <property type="component" value="Unassembled WGS sequence"/>
</dbReference>
<evidence type="ECO:0000256" key="11">
    <source>
        <dbReference type="SAM" id="Coils"/>
    </source>
</evidence>
<proteinExistence type="inferred from homology"/>
<dbReference type="STRING" id="8496.A0A151MT65"/>